<keyword evidence="6 12" id="KW-0547">Nucleotide-binding</keyword>
<feature type="domain" description="Mur ligase central" evidence="16">
    <location>
        <begin position="126"/>
        <end position="329"/>
    </location>
</feature>
<evidence type="ECO:0000259" key="16">
    <source>
        <dbReference type="Pfam" id="PF08245"/>
    </source>
</evidence>
<comment type="caution">
    <text evidence="17">The sequence shown here is derived from an EMBL/GenBank/DDBJ whole genome shotgun (WGS) entry which is preliminary data.</text>
</comment>
<dbReference type="InterPro" id="IPR005761">
    <property type="entry name" value="UDP-N-AcMur-Glu-dNH2Pim_ligase"/>
</dbReference>
<feature type="binding site" evidence="12">
    <location>
        <position position="47"/>
    </location>
    <ligand>
        <name>UDP-N-acetyl-alpha-D-muramoyl-L-alanyl-D-glutamate</name>
        <dbReference type="ChEBI" id="CHEBI:83900"/>
    </ligand>
</feature>
<comment type="caution">
    <text evidence="12">Lacks conserved residue(s) required for the propagation of feature annotation.</text>
</comment>
<comment type="function">
    <text evidence="12">Catalyzes the addition of an amino acid to the nucleotide precursor UDP-N-acetylmuramoyl-L-alanyl-D-glutamate (UMAG) in the biosynthesis of bacterial cell-wall peptidoglycan.</text>
</comment>
<feature type="binding site" evidence="12">
    <location>
        <position position="169"/>
    </location>
    <ligand>
        <name>UDP-N-acetyl-alpha-D-muramoyl-L-alanyl-D-glutamate</name>
        <dbReference type="ChEBI" id="CHEBI:83900"/>
    </ligand>
</feature>
<dbReference type="GO" id="GO:0005737">
    <property type="term" value="C:cytoplasm"/>
    <property type="evidence" value="ECO:0007669"/>
    <property type="project" value="UniProtKB-SubCell"/>
</dbReference>
<comment type="PTM">
    <text evidence="12">Carboxylation is probably crucial for Mg(2+) binding and, consequently, for the gamma-phosphate positioning of ATP.</text>
</comment>
<dbReference type="PANTHER" id="PTHR23135:SF4">
    <property type="entry name" value="UDP-N-ACETYLMURAMOYL-L-ALANYL-D-GLUTAMATE--2,6-DIAMINOPIMELATE LIGASE MURE HOMOLOG, CHLOROPLASTIC"/>
    <property type="match status" value="1"/>
</dbReference>
<dbReference type="InterPro" id="IPR004101">
    <property type="entry name" value="Mur_ligase_C"/>
</dbReference>
<dbReference type="PANTHER" id="PTHR23135">
    <property type="entry name" value="MUR LIGASE FAMILY MEMBER"/>
    <property type="match status" value="1"/>
</dbReference>
<evidence type="ECO:0000259" key="15">
    <source>
        <dbReference type="Pfam" id="PF02875"/>
    </source>
</evidence>
<dbReference type="InterPro" id="IPR000713">
    <property type="entry name" value="Mur_ligase_N"/>
</dbReference>
<name>A0A5D4TG91_9BACI</name>
<keyword evidence="11 12" id="KW-0961">Cell wall biogenesis/degradation</keyword>
<evidence type="ECO:0000256" key="13">
    <source>
        <dbReference type="RuleBase" id="RU004135"/>
    </source>
</evidence>
<keyword evidence="3 12" id="KW-0963">Cytoplasm</keyword>
<dbReference type="RefSeq" id="WP_087942035.1">
    <property type="nucleotide sequence ID" value="NZ_CP020880.1"/>
</dbReference>
<evidence type="ECO:0000256" key="4">
    <source>
        <dbReference type="ARBA" id="ARBA00022598"/>
    </source>
</evidence>
<feature type="binding site" evidence="12">
    <location>
        <begin position="170"/>
        <end position="171"/>
    </location>
    <ligand>
        <name>UDP-N-acetyl-alpha-D-muramoyl-L-alanyl-D-glutamate</name>
        <dbReference type="ChEBI" id="CHEBI:83900"/>
    </ligand>
</feature>
<keyword evidence="4 12" id="KW-0436">Ligase</keyword>
<dbReference type="GO" id="GO:0008360">
    <property type="term" value="P:regulation of cell shape"/>
    <property type="evidence" value="ECO:0007669"/>
    <property type="project" value="UniProtKB-KW"/>
</dbReference>
<evidence type="ECO:0000256" key="5">
    <source>
        <dbReference type="ARBA" id="ARBA00022618"/>
    </source>
</evidence>
<dbReference type="Pfam" id="PF01225">
    <property type="entry name" value="Mur_ligase"/>
    <property type="match status" value="1"/>
</dbReference>
<dbReference type="NCBIfam" id="NF001126">
    <property type="entry name" value="PRK00139.1-4"/>
    <property type="match status" value="1"/>
</dbReference>
<dbReference type="Pfam" id="PF08245">
    <property type="entry name" value="Mur_ligase_M"/>
    <property type="match status" value="1"/>
</dbReference>
<evidence type="ECO:0000256" key="2">
    <source>
        <dbReference type="ARBA" id="ARBA00005898"/>
    </source>
</evidence>
<proteinExistence type="inferred from homology"/>
<dbReference type="InterPro" id="IPR018109">
    <property type="entry name" value="Folylpolyglutamate_synth_CS"/>
</dbReference>
<dbReference type="Pfam" id="PF02875">
    <property type="entry name" value="Mur_ligase_C"/>
    <property type="match status" value="1"/>
</dbReference>
<dbReference type="Gene3D" id="3.40.1190.10">
    <property type="entry name" value="Mur-like, catalytic domain"/>
    <property type="match status" value="1"/>
</dbReference>
<dbReference type="PROSITE" id="PS01011">
    <property type="entry name" value="FOLYLPOLYGLU_SYNT_1"/>
    <property type="match status" value="1"/>
</dbReference>
<comment type="pathway">
    <text evidence="1 12 13">Cell wall biogenesis; peptidoglycan biosynthesis.</text>
</comment>
<sequence length="513" mass="56939">MKILLLTFLVSEKEVTVMKTNVLFSNVSTLKVYGDFPLSVSNIFSDSRQVTTDSVFVCIKGYTVDGHRYISSAIEKGASVIVVQDMPEQLVEGICYVHVRDTERALGQLANAFFDFPSTKLRIVGVTGTNGKTTVSSVINNVMRKEGYKTGLSGTIEIDIDGEKFESKNTTSDVLTMQRMLKDMVEAGVTDVVMEVSSHGLVLGRLAGVEFQNGVFTNLTQDHLDFHGTMENYKNAKGLLFAQLGQDMRKDKAAILNVDDAATKDYVQMTGARIITYGIKNEADFKAREIQFFENKTSFVLETNFGEFELEIPFVGEFNVYNILSVICVLWDKGMPFERILNHLRETTPPSGRMQTLETGDKRNVIIDYAHTEDAIGKALDSIRMFSKHKIISIIGTGGGRDKDKRPKMGRIATEKSEYVIFTTDNPLDEPGEEIVQGMAEGAVHENFECIPDREQAIIRAVEIAGEGDVILIAGKGHENYQLIGNESVPFDEKEITLKAVKAFPLTETIPTT</sequence>
<dbReference type="SUPFAM" id="SSF53244">
    <property type="entry name" value="MurD-like peptide ligases, peptide-binding domain"/>
    <property type="match status" value="1"/>
</dbReference>
<evidence type="ECO:0000256" key="7">
    <source>
        <dbReference type="ARBA" id="ARBA00022840"/>
    </source>
</evidence>
<dbReference type="AlphaFoldDB" id="A0A5D4TG91"/>
<dbReference type="Gene3D" id="3.90.190.20">
    <property type="entry name" value="Mur ligase, C-terminal domain"/>
    <property type="match status" value="1"/>
</dbReference>
<dbReference type="InterPro" id="IPR013221">
    <property type="entry name" value="Mur_ligase_cen"/>
</dbReference>
<dbReference type="GeneID" id="96738343"/>
<feature type="binding site" evidence="12">
    <location>
        <begin position="128"/>
        <end position="134"/>
    </location>
    <ligand>
        <name>ATP</name>
        <dbReference type="ChEBI" id="CHEBI:30616"/>
    </ligand>
</feature>
<dbReference type="EC" id="6.3.2.-" evidence="12"/>
<evidence type="ECO:0000313" key="18">
    <source>
        <dbReference type="Proteomes" id="UP000324517"/>
    </source>
</evidence>
<dbReference type="OrthoDB" id="9800958at2"/>
<reference evidence="17 18" key="1">
    <citation type="submission" date="2019-08" db="EMBL/GenBank/DDBJ databases">
        <title>Bacillus genomes from the desert of Cuatro Cienegas, Coahuila.</title>
        <authorList>
            <person name="Olmedo-Alvarez G."/>
        </authorList>
    </citation>
    <scope>NUCLEOTIDE SEQUENCE [LARGE SCALE GENOMIC DNA]</scope>
    <source>
        <strain evidence="17 18">CH98b_3T</strain>
    </source>
</reference>
<evidence type="ECO:0000256" key="6">
    <source>
        <dbReference type="ARBA" id="ARBA00022741"/>
    </source>
</evidence>
<feature type="domain" description="Mur ligase N-terminal catalytic" evidence="14">
    <location>
        <begin position="40"/>
        <end position="113"/>
    </location>
</feature>
<evidence type="ECO:0000313" key="17">
    <source>
        <dbReference type="EMBL" id="TYS73552.1"/>
    </source>
</evidence>
<dbReference type="GO" id="GO:0051301">
    <property type="term" value="P:cell division"/>
    <property type="evidence" value="ECO:0007669"/>
    <property type="project" value="UniProtKB-KW"/>
</dbReference>
<protein>
    <recommendedName>
        <fullName evidence="12">UDP-N-acetylmuramyl-tripeptide synthetase</fullName>
        <ecNumber evidence="12">6.3.2.-</ecNumber>
    </recommendedName>
    <alternativeName>
        <fullName evidence="12">UDP-MurNAc-tripeptide synthetase</fullName>
    </alternativeName>
</protein>
<feature type="binding site" evidence="12">
    <location>
        <position position="205"/>
    </location>
    <ligand>
        <name>UDP-N-acetyl-alpha-D-muramoyl-L-alanyl-D-glutamate</name>
        <dbReference type="ChEBI" id="CHEBI:83900"/>
    </ligand>
</feature>
<dbReference type="GO" id="GO:0000287">
    <property type="term" value="F:magnesium ion binding"/>
    <property type="evidence" value="ECO:0007669"/>
    <property type="project" value="UniProtKB-UniRule"/>
</dbReference>
<evidence type="ECO:0000256" key="9">
    <source>
        <dbReference type="ARBA" id="ARBA00022984"/>
    </source>
</evidence>
<gene>
    <name evidence="12" type="primary">murE</name>
    <name evidence="17" type="ORF">FZC75_04265</name>
</gene>
<feature type="modified residue" description="N6-carboxylysine" evidence="12">
    <location>
        <position position="237"/>
    </location>
</feature>
<dbReference type="InterPro" id="IPR035911">
    <property type="entry name" value="MurE/MurF_N"/>
</dbReference>
<dbReference type="GO" id="GO:0009252">
    <property type="term" value="P:peptidoglycan biosynthetic process"/>
    <property type="evidence" value="ECO:0007669"/>
    <property type="project" value="UniProtKB-UniRule"/>
</dbReference>
<comment type="subcellular location">
    <subcellularLocation>
        <location evidence="12 13">Cytoplasm</location>
    </subcellularLocation>
</comment>
<dbReference type="NCBIfam" id="TIGR01085">
    <property type="entry name" value="murE"/>
    <property type="match status" value="1"/>
</dbReference>
<dbReference type="EMBL" id="VTET01000002">
    <property type="protein sequence ID" value="TYS73552.1"/>
    <property type="molecule type" value="Genomic_DNA"/>
</dbReference>
<dbReference type="UniPathway" id="UPA00219"/>
<dbReference type="Gene3D" id="3.40.1390.10">
    <property type="entry name" value="MurE/MurF, N-terminal domain"/>
    <property type="match status" value="1"/>
</dbReference>
<accession>A0A5D4TG91</accession>
<keyword evidence="12" id="KW-0460">Magnesium</keyword>
<keyword evidence="9 12" id="KW-0573">Peptidoglycan synthesis</keyword>
<evidence type="ECO:0000256" key="11">
    <source>
        <dbReference type="ARBA" id="ARBA00023316"/>
    </source>
</evidence>
<evidence type="ECO:0000256" key="10">
    <source>
        <dbReference type="ARBA" id="ARBA00023306"/>
    </source>
</evidence>
<keyword evidence="5 12" id="KW-0132">Cell division</keyword>
<evidence type="ECO:0000256" key="1">
    <source>
        <dbReference type="ARBA" id="ARBA00004752"/>
    </source>
</evidence>
<keyword evidence="7 12" id="KW-0067">ATP-binding</keyword>
<evidence type="ECO:0000256" key="8">
    <source>
        <dbReference type="ARBA" id="ARBA00022960"/>
    </source>
</evidence>
<evidence type="ECO:0000256" key="3">
    <source>
        <dbReference type="ARBA" id="ARBA00022490"/>
    </source>
</evidence>
<keyword evidence="8 12" id="KW-0133">Cell shape</keyword>
<dbReference type="InterPro" id="IPR036565">
    <property type="entry name" value="Mur-like_cat_sf"/>
</dbReference>
<feature type="domain" description="Mur ligase C-terminal" evidence="15">
    <location>
        <begin position="352"/>
        <end position="477"/>
    </location>
</feature>
<feature type="binding site" evidence="12">
    <location>
        <position position="197"/>
    </location>
    <ligand>
        <name>UDP-N-acetyl-alpha-D-muramoyl-L-alanyl-D-glutamate</name>
        <dbReference type="ChEBI" id="CHEBI:83900"/>
    </ligand>
</feature>
<dbReference type="InterPro" id="IPR036615">
    <property type="entry name" value="Mur_ligase_C_dom_sf"/>
</dbReference>
<dbReference type="SUPFAM" id="SSF63418">
    <property type="entry name" value="MurE/MurF N-terminal domain"/>
    <property type="match status" value="1"/>
</dbReference>
<comment type="similarity">
    <text evidence="2 12">Belongs to the MurCDEF family. MurE subfamily.</text>
</comment>
<dbReference type="HAMAP" id="MF_00208">
    <property type="entry name" value="MurE"/>
    <property type="match status" value="1"/>
</dbReference>
<evidence type="ECO:0000256" key="12">
    <source>
        <dbReference type="HAMAP-Rule" id="MF_00208"/>
    </source>
</evidence>
<dbReference type="GO" id="GO:0071555">
    <property type="term" value="P:cell wall organization"/>
    <property type="evidence" value="ECO:0007669"/>
    <property type="project" value="UniProtKB-KW"/>
</dbReference>
<dbReference type="SUPFAM" id="SSF53623">
    <property type="entry name" value="MurD-like peptide ligases, catalytic domain"/>
    <property type="match status" value="1"/>
</dbReference>
<dbReference type="Proteomes" id="UP000324517">
    <property type="component" value="Unassembled WGS sequence"/>
</dbReference>
<keyword evidence="10 12" id="KW-0131">Cell cycle</keyword>
<comment type="cofactor">
    <cofactor evidence="12">
        <name>Mg(2+)</name>
        <dbReference type="ChEBI" id="CHEBI:18420"/>
    </cofactor>
</comment>
<organism evidence="17 18">
    <name type="scientific">Sutcliffiella horikoshii</name>
    <dbReference type="NCBI Taxonomy" id="79883"/>
    <lineage>
        <taxon>Bacteria</taxon>
        <taxon>Bacillati</taxon>
        <taxon>Bacillota</taxon>
        <taxon>Bacilli</taxon>
        <taxon>Bacillales</taxon>
        <taxon>Bacillaceae</taxon>
        <taxon>Sutcliffiella</taxon>
    </lineage>
</organism>
<evidence type="ECO:0000259" key="14">
    <source>
        <dbReference type="Pfam" id="PF01225"/>
    </source>
</evidence>
<dbReference type="GO" id="GO:0005524">
    <property type="term" value="F:ATP binding"/>
    <property type="evidence" value="ECO:0007669"/>
    <property type="project" value="UniProtKB-UniRule"/>
</dbReference>
<dbReference type="GO" id="GO:0004326">
    <property type="term" value="F:tetrahydrofolylpolyglutamate synthase activity"/>
    <property type="evidence" value="ECO:0007669"/>
    <property type="project" value="InterPro"/>
</dbReference>